<evidence type="ECO:0000313" key="2">
    <source>
        <dbReference type="EMBL" id="PWK90312.1"/>
    </source>
</evidence>
<dbReference type="Proteomes" id="UP000246005">
    <property type="component" value="Unassembled WGS sequence"/>
</dbReference>
<feature type="region of interest" description="Disordered" evidence="1">
    <location>
        <begin position="1"/>
        <end position="25"/>
    </location>
</feature>
<evidence type="ECO:0000313" key="3">
    <source>
        <dbReference type="Proteomes" id="UP000246005"/>
    </source>
</evidence>
<protein>
    <submittedName>
        <fullName evidence="2">Uncharacterized protein</fullName>
    </submittedName>
</protein>
<reference evidence="2 3" key="1">
    <citation type="submission" date="2018-05" db="EMBL/GenBank/DDBJ databases">
        <title>Genomic Encyclopedia of Type Strains, Phase IV (KMG-IV): sequencing the most valuable type-strain genomes for metagenomic binning, comparative biology and taxonomic classification.</title>
        <authorList>
            <person name="Goeker M."/>
        </authorList>
    </citation>
    <scope>NUCLEOTIDE SEQUENCE [LARGE SCALE GENOMIC DNA]</scope>
    <source>
        <strain evidence="2 3">DSM 45480</strain>
    </source>
</reference>
<gene>
    <name evidence="2" type="ORF">C8D88_101328</name>
</gene>
<evidence type="ECO:0000256" key="1">
    <source>
        <dbReference type="SAM" id="MobiDB-lite"/>
    </source>
</evidence>
<proteinExistence type="predicted"/>
<comment type="caution">
    <text evidence="2">The sequence shown here is derived from an EMBL/GenBank/DDBJ whole genome shotgun (WGS) entry which is preliminary data.</text>
</comment>
<sequence length="133" mass="14400">MSTDLFGNEVETAPAAPASSEAPPTNNMRMITEVLNRAVSDFGYVIAGPARRVYRRVDKDHMKQVPAWELNAVLQLIDGGQLSVGGTHLLRCGAVRRSANSVLVSKSTRSMLSRWNALKPFEKSSGSKSKKGA</sequence>
<dbReference type="EMBL" id="QGHB01000001">
    <property type="protein sequence ID" value="PWK90312.1"/>
    <property type="molecule type" value="Genomic_DNA"/>
</dbReference>
<dbReference type="AlphaFoldDB" id="A0A316I9V1"/>
<organism evidence="2 3">
    <name type="scientific">Lentzea atacamensis</name>
    <dbReference type="NCBI Taxonomy" id="531938"/>
    <lineage>
        <taxon>Bacteria</taxon>
        <taxon>Bacillati</taxon>
        <taxon>Actinomycetota</taxon>
        <taxon>Actinomycetes</taxon>
        <taxon>Pseudonocardiales</taxon>
        <taxon>Pseudonocardiaceae</taxon>
        <taxon>Lentzea</taxon>
    </lineage>
</organism>
<name>A0A316I9V1_9PSEU</name>
<accession>A0A316I9V1</accession>
<feature type="compositionally biased region" description="Low complexity" evidence="1">
    <location>
        <begin position="11"/>
        <end position="25"/>
    </location>
</feature>